<organism evidence="1 2">
    <name type="scientific">Coemansia reversa (strain ATCC 12441 / NRRL 1564)</name>
    <dbReference type="NCBI Taxonomy" id="763665"/>
    <lineage>
        <taxon>Eukaryota</taxon>
        <taxon>Fungi</taxon>
        <taxon>Fungi incertae sedis</taxon>
        <taxon>Zoopagomycota</taxon>
        <taxon>Kickxellomycotina</taxon>
        <taxon>Kickxellomycetes</taxon>
        <taxon>Kickxellales</taxon>
        <taxon>Kickxellaceae</taxon>
        <taxon>Coemansia</taxon>
    </lineage>
</organism>
<accession>A0A2G5BBS8</accession>
<reference evidence="1 2" key="1">
    <citation type="journal article" date="2015" name="Genome Biol. Evol.">
        <title>Phylogenomic analyses indicate that early fungi evolved digesting cell walls of algal ancestors of land plants.</title>
        <authorList>
            <person name="Chang Y."/>
            <person name="Wang S."/>
            <person name="Sekimoto S."/>
            <person name="Aerts A.L."/>
            <person name="Choi C."/>
            <person name="Clum A."/>
            <person name="LaButti K.M."/>
            <person name="Lindquist E.A."/>
            <person name="Yee Ngan C."/>
            <person name="Ohm R.A."/>
            <person name="Salamov A.A."/>
            <person name="Grigoriev I.V."/>
            <person name="Spatafora J.W."/>
            <person name="Berbee M.L."/>
        </authorList>
    </citation>
    <scope>NUCLEOTIDE SEQUENCE [LARGE SCALE GENOMIC DNA]</scope>
    <source>
        <strain evidence="1 2">NRRL 1564</strain>
    </source>
</reference>
<name>A0A2G5BBS8_COERN</name>
<evidence type="ECO:0000313" key="1">
    <source>
        <dbReference type="EMBL" id="PIA16474.1"/>
    </source>
</evidence>
<evidence type="ECO:0000313" key="2">
    <source>
        <dbReference type="Proteomes" id="UP000242474"/>
    </source>
</evidence>
<proteinExistence type="predicted"/>
<dbReference type="Proteomes" id="UP000242474">
    <property type="component" value="Unassembled WGS sequence"/>
</dbReference>
<keyword evidence="2" id="KW-1185">Reference proteome</keyword>
<sequence>MRLRYYSENQAKYNEYKYIGTLKSLKKLMTHIQKIIPRKEYGLIWNSPNGEFNIRKITESKEDVELSKKVVLGFRTNDDCCKTVDEILIKNNFERVKFSVRRGISSSTYMCFLDSIPELSESESKE</sequence>
<dbReference type="EMBL" id="KZ303499">
    <property type="protein sequence ID" value="PIA16474.1"/>
    <property type="molecule type" value="Genomic_DNA"/>
</dbReference>
<dbReference type="AlphaFoldDB" id="A0A2G5BBS8"/>
<protein>
    <submittedName>
        <fullName evidence="1">Uncharacterized protein</fullName>
    </submittedName>
</protein>
<gene>
    <name evidence="1" type="ORF">COEREDRAFT_86877</name>
</gene>